<dbReference type="InterPro" id="IPR036397">
    <property type="entry name" value="RNaseH_sf"/>
</dbReference>
<proteinExistence type="predicted"/>
<sequence>MNKDGDLFARVRSILANIILYVEEPPAMQVLPIRRCPGMIFLLFFDSGSRGNPGPGGSGSVIVQLNIVTHAACVLWVLSMTYSAADTTNNTAEYWGLCTVYITRRCLATLRCISLEIVRWYSCSFDPSSPAECQLGAAVSGGRCACGRC</sequence>
<evidence type="ECO:0000313" key="2">
    <source>
        <dbReference type="Proteomes" id="UP000011713"/>
    </source>
</evidence>
<reference evidence="1" key="2">
    <citation type="submission" date="2015-06" db="UniProtKB">
        <authorList>
            <consortium name="EnsemblProtists"/>
        </authorList>
    </citation>
    <scope>IDENTIFICATION</scope>
    <source>
        <strain evidence="1">Emoy2</strain>
    </source>
</reference>
<dbReference type="EnsemblProtists" id="HpaT811594">
    <property type="protein sequence ID" value="HpaP811594"/>
    <property type="gene ID" value="HpaG811594"/>
</dbReference>
<reference evidence="2" key="1">
    <citation type="journal article" date="2010" name="Science">
        <title>Signatures of adaptation to obligate biotrophy in the Hyaloperonospora arabidopsidis genome.</title>
        <authorList>
            <person name="Baxter L."/>
            <person name="Tripathy S."/>
            <person name="Ishaque N."/>
            <person name="Boot N."/>
            <person name="Cabral A."/>
            <person name="Kemen E."/>
            <person name="Thines M."/>
            <person name="Ah-Fong A."/>
            <person name="Anderson R."/>
            <person name="Badejoko W."/>
            <person name="Bittner-Eddy P."/>
            <person name="Boore J.L."/>
            <person name="Chibucos M.C."/>
            <person name="Coates M."/>
            <person name="Dehal P."/>
            <person name="Delehaunty K."/>
            <person name="Dong S."/>
            <person name="Downton P."/>
            <person name="Dumas B."/>
            <person name="Fabro G."/>
            <person name="Fronick C."/>
            <person name="Fuerstenberg S.I."/>
            <person name="Fulton L."/>
            <person name="Gaulin E."/>
            <person name="Govers F."/>
            <person name="Hughes L."/>
            <person name="Humphray S."/>
            <person name="Jiang R.H."/>
            <person name="Judelson H."/>
            <person name="Kamoun S."/>
            <person name="Kyung K."/>
            <person name="Meijer H."/>
            <person name="Minx P."/>
            <person name="Morris P."/>
            <person name="Nelson J."/>
            <person name="Phuntumart V."/>
            <person name="Qutob D."/>
            <person name="Rehmany A."/>
            <person name="Rougon-Cardoso A."/>
            <person name="Ryden P."/>
            <person name="Torto-Alalibo T."/>
            <person name="Studholme D."/>
            <person name="Wang Y."/>
            <person name="Win J."/>
            <person name="Wood J."/>
            <person name="Clifton S.W."/>
            <person name="Rogers J."/>
            <person name="Van den Ackerveken G."/>
            <person name="Jones J.D."/>
            <person name="McDowell J.M."/>
            <person name="Beynon J."/>
            <person name="Tyler B.M."/>
        </authorList>
    </citation>
    <scope>NUCLEOTIDE SEQUENCE [LARGE SCALE GENOMIC DNA]</scope>
    <source>
        <strain evidence="2">Emoy2</strain>
    </source>
</reference>
<dbReference type="STRING" id="559515.M4BYE6"/>
<dbReference type="InParanoid" id="M4BYE6"/>
<evidence type="ECO:0000313" key="1">
    <source>
        <dbReference type="EnsemblProtists" id="HpaP811594"/>
    </source>
</evidence>
<dbReference type="InterPro" id="IPR012337">
    <property type="entry name" value="RNaseH-like_sf"/>
</dbReference>
<dbReference type="Proteomes" id="UP000011713">
    <property type="component" value="Unassembled WGS sequence"/>
</dbReference>
<dbReference type="VEuPathDB" id="FungiDB:HpaG811594"/>
<dbReference type="EMBL" id="JH598042">
    <property type="status" value="NOT_ANNOTATED_CDS"/>
    <property type="molecule type" value="Genomic_DNA"/>
</dbReference>
<dbReference type="Gene3D" id="3.30.420.10">
    <property type="entry name" value="Ribonuclease H-like superfamily/Ribonuclease H"/>
    <property type="match status" value="1"/>
</dbReference>
<name>M4BYE6_HYAAE</name>
<accession>M4BYE6</accession>
<dbReference type="SUPFAM" id="SSF53098">
    <property type="entry name" value="Ribonuclease H-like"/>
    <property type="match status" value="1"/>
</dbReference>
<protein>
    <submittedName>
        <fullName evidence="1">Uncharacterized protein</fullName>
    </submittedName>
</protein>
<keyword evidence="2" id="KW-1185">Reference proteome</keyword>
<dbReference type="HOGENOM" id="CLU_1753204_0_0_1"/>
<dbReference type="AlphaFoldDB" id="M4BYE6"/>
<dbReference type="GO" id="GO:0003676">
    <property type="term" value="F:nucleic acid binding"/>
    <property type="evidence" value="ECO:0007669"/>
    <property type="project" value="InterPro"/>
</dbReference>
<organism evidence="1 2">
    <name type="scientific">Hyaloperonospora arabidopsidis (strain Emoy2)</name>
    <name type="common">Downy mildew agent</name>
    <name type="synonym">Peronospora arabidopsidis</name>
    <dbReference type="NCBI Taxonomy" id="559515"/>
    <lineage>
        <taxon>Eukaryota</taxon>
        <taxon>Sar</taxon>
        <taxon>Stramenopiles</taxon>
        <taxon>Oomycota</taxon>
        <taxon>Peronosporomycetes</taxon>
        <taxon>Peronosporales</taxon>
        <taxon>Peronosporaceae</taxon>
        <taxon>Hyaloperonospora</taxon>
    </lineage>
</organism>